<organism evidence="1 2">
    <name type="scientific">Spirosoma arboris</name>
    <dbReference type="NCBI Taxonomy" id="2682092"/>
    <lineage>
        <taxon>Bacteria</taxon>
        <taxon>Pseudomonadati</taxon>
        <taxon>Bacteroidota</taxon>
        <taxon>Cytophagia</taxon>
        <taxon>Cytophagales</taxon>
        <taxon>Cytophagaceae</taxon>
        <taxon>Spirosoma</taxon>
    </lineage>
</organism>
<dbReference type="Proteomes" id="UP000436006">
    <property type="component" value="Unassembled WGS sequence"/>
</dbReference>
<accession>A0A7K1S5N9</accession>
<protein>
    <recommendedName>
        <fullName evidence="3">Galactose oxidase</fullName>
    </recommendedName>
</protein>
<dbReference type="AlphaFoldDB" id="A0A7K1S5N9"/>
<sequence>MFQIPACVLISWLCLLGLLSCRTPALVPLIAIGESTTISPTLVSTQAVASDQAEFVVKAGFEFNPTDWKLTLLNASGRPLSLSAGAVGRLDLFNLIPYRAIGLTSGQTYRLQFATRNAGGDSVNVERLYTHRSDGPRWIRLTHAPLVGGDFAGSTLNKDNLPPSESANYLSIWRYQNDQSWQMLTYSAVDNKWYDSKDLTSVSPRHGVVRYQLQEAVGDNQTFEGLGFMISELLLGQRLYLKDMGGVTPYYAGPDGEVRFFTTLKRAYQLTEGGSPQLWVRWGNWDQYRGPDLPEPTGTLVSFRLGTTGYVVNQRPGQQIHLWAFDTEREQWSRRADFPGSLRSQGVGFTAGGKGYFGLGITANEETLRDVWQYDPTTDHWQYVTDYPGAGSTYLAVGQLPVRTLLGWGYEQQPTAAGGIRLVGCTDFWEFVP</sequence>
<keyword evidence="2" id="KW-1185">Reference proteome</keyword>
<dbReference type="EMBL" id="WPIN01000001">
    <property type="protein sequence ID" value="MVM28956.1"/>
    <property type="molecule type" value="Genomic_DNA"/>
</dbReference>
<gene>
    <name evidence="1" type="ORF">GO755_02845</name>
</gene>
<dbReference type="Gene3D" id="2.120.10.80">
    <property type="entry name" value="Kelch-type beta propeller"/>
    <property type="match status" value="1"/>
</dbReference>
<evidence type="ECO:0000313" key="2">
    <source>
        <dbReference type="Proteomes" id="UP000436006"/>
    </source>
</evidence>
<comment type="caution">
    <text evidence="1">The sequence shown here is derived from an EMBL/GenBank/DDBJ whole genome shotgun (WGS) entry which is preliminary data.</text>
</comment>
<name>A0A7K1S5N9_9BACT</name>
<evidence type="ECO:0000313" key="1">
    <source>
        <dbReference type="EMBL" id="MVM28956.1"/>
    </source>
</evidence>
<evidence type="ECO:0008006" key="3">
    <source>
        <dbReference type="Google" id="ProtNLM"/>
    </source>
</evidence>
<dbReference type="RefSeq" id="WP_157583045.1">
    <property type="nucleotide sequence ID" value="NZ_WPIN01000001.1"/>
</dbReference>
<dbReference type="SUPFAM" id="SSF117281">
    <property type="entry name" value="Kelch motif"/>
    <property type="match status" value="1"/>
</dbReference>
<reference evidence="1 2" key="1">
    <citation type="submission" date="2019-12" db="EMBL/GenBank/DDBJ databases">
        <title>Spirosoma sp. HMF4905 genome sequencing and assembly.</title>
        <authorList>
            <person name="Kang H."/>
            <person name="Cha I."/>
            <person name="Kim H."/>
            <person name="Joh K."/>
        </authorList>
    </citation>
    <scope>NUCLEOTIDE SEQUENCE [LARGE SCALE GENOMIC DNA]</scope>
    <source>
        <strain evidence="1 2">HMF4905</strain>
    </source>
</reference>
<proteinExistence type="predicted"/>
<dbReference type="InterPro" id="IPR015915">
    <property type="entry name" value="Kelch-typ_b-propeller"/>
</dbReference>